<evidence type="ECO:0000313" key="1">
    <source>
        <dbReference type="EMBL" id="PJF18455.1"/>
    </source>
</evidence>
<comment type="caution">
    <text evidence="1">The sequence shown here is derived from an EMBL/GenBank/DDBJ whole genome shotgun (WGS) entry which is preliminary data.</text>
</comment>
<dbReference type="AlphaFoldDB" id="A0A2H9TL21"/>
<reference evidence="1 2" key="1">
    <citation type="submission" date="2016-10" db="EMBL/GenBank/DDBJ databases">
        <title>The genome of Paramicrosporidium saccamoebae is the missing link in understanding Cryptomycota and Microsporidia evolution.</title>
        <authorList>
            <person name="Quandt C.A."/>
            <person name="Beaudet D."/>
            <person name="Corsaro D."/>
            <person name="Michel R."/>
            <person name="Corradi N."/>
            <person name="James T."/>
        </authorList>
    </citation>
    <scope>NUCLEOTIDE SEQUENCE [LARGE SCALE GENOMIC DNA]</scope>
    <source>
        <strain evidence="1 2">KSL3</strain>
    </source>
</reference>
<keyword evidence="2" id="KW-1185">Reference proteome</keyword>
<proteinExistence type="predicted"/>
<name>A0A2H9TL21_9FUNG</name>
<organism evidence="1 2">
    <name type="scientific">Paramicrosporidium saccamoebae</name>
    <dbReference type="NCBI Taxonomy" id="1246581"/>
    <lineage>
        <taxon>Eukaryota</taxon>
        <taxon>Fungi</taxon>
        <taxon>Fungi incertae sedis</taxon>
        <taxon>Cryptomycota</taxon>
        <taxon>Cryptomycota incertae sedis</taxon>
        <taxon>Paramicrosporidium</taxon>
    </lineage>
</organism>
<sequence>MPMMRRVYATRLAEGQRLLTLDDFREECFYDLSFKDTSNFGRNAGMLIFTEPSESDRCRKWFVECAILLRRYSTAKDKELVDIVRYVWQESVMSPEVCYKFTLDAVQRLKGKYKEMLCQALHEKHPDNLWLKTHLPQSSGMDENVFSSNRDPLLGPVAKTKVSGH</sequence>
<protein>
    <submittedName>
        <fullName evidence="1">Uncharacterized protein</fullName>
    </submittedName>
</protein>
<dbReference type="Proteomes" id="UP000240830">
    <property type="component" value="Unassembled WGS sequence"/>
</dbReference>
<dbReference type="EMBL" id="MTSL01000123">
    <property type="protein sequence ID" value="PJF18455.1"/>
    <property type="molecule type" value="Genomic_DNA"/>
</dbReference>
<gene>
    <name evidence="1" type="ORF">PSACC_01730</name>
</gene>
<accession>A0A2H9TL21</accession>
<evidence type="ECO:0000313" key="2">
    <source>
        <dbReference type="Proteomes" id="UP000240830"/>
    </source>
</evidence>